<dbReference type="AlphaFoldDB" id="A0A8J3STB1"/>
<dbReference type="RefSeq" id="WP_239128120.1">
    <property type="nucleotide sequence ID" value="NZ_BOOJ01000051.1"/>
</dbReference>
<evidence type="ECO:0000259" key="2">
    <source>
        <dbReference type="Pfam" id="PF01757"/>
    </source>
</evidence>
<comment type="caution">
    <text evidence="3">The sequence shown here is derived from an EMBL/GenBank/DDBJ whole genome shotgun (WGS) entry which is preliminary data.</text>
</comment>
<evidence type="ECO:0000313" key="3">
    <source>
        <dbReference type="EMBL" id="GIH95233.1"/>
    </source>
</evidence>
<feature type="transmembrane region" description="Helical" evidence="1">
    <location>
        <begin position="59"/>
        <end position="79"/>
    </location>
</feature>
<sequence length="419" mass="46530">MPRTMPPSPVVTSERRTELDSIRVLVVVGLVFFHTALVFDARDDFYVKNAETTPVTLVVSALGVLWAMPLLFFLAGLGARHSLRRRGAGEYAAERLRRLGVPLAFGTVVLVPVPEWLRQRSDPAFHESYLEFLPRFFDLDGFKWRDFPFIFEGRHFEFGHLWFLLLLLTFSLILTPLVRWGGSWGPRLGDRAAALAERRPGAILLPAVPLAAVCALAGLEEQFAGWHRAAYLLFFLSGFAFAGDERFRAALRRDLRLIAISGVVLFLVGGPLLMTAGGDPFTDLTPQAVAGRALFGVTGWCWLIAILGFLDRRGRSAATPRGRGPRRWYAYLSEAVLPLYVLHQPVVVAVAFVVIAWEASIAVKFSVIGTVSLVLIFAAYDLLVRRTAPTRFLFGLRPERRPPAVAQPAVARPGRSGRR</sequence>
<dbReference type="PANTHER" id="PTHR36927:SF3">
    <property type="entry name" value="GLUCANS BIOSYNTHESIS PROTEIN C"/>
    <property type="match status" value="1"/>
</dbReference>
<dbReference type="InterPro" id="IPR002656">
    <property type="entry name" value="Acyl_transf_3_dom"/>
</dbReference>
<feature type="transmembrane region" description="Helical" evidence="1">
    <location>
        <begin position="21"/>
        <end position="39"/>
    </location>
</feature>
<name>A0A8J3STB1_9ACTN</name>
<dbReference type="EMBL" id="BOOJ01000051">
    <property type="protein sequence ID" value="GIH95233.1"/>
    <property type="molecule type" value="Genomic_DNA"/>
</dbReference>
<feature type="transmembrane region" description="Helical" evidence="1">
    <location>
        <begin position="161"/>
        <end position="180"/>
    </location>
</feature>
<dbReference type="GO" id="GO:0016747">
    <property type="term" value="F:acyltransferase activity, transferring groups other than amino-acyl groups"/>
    <property type="evidence" value="ECO:0007669"/>
    <property type="project" value="InterPro"/>
</dbReference>
<evidence type="ECO:0000256" key="1">
    <source>
        <dbReference type="SAM" id="Phobius"/>
    </source>
</evidence>
<evidence type="ECO:0000313" key="4">
    <source>
        <dbReference type="Proteomes" id="UP000619788"/>
    </source>
</evidence>
<gene>
    <name evidence="3" type="ORF">Psi01_58630</name>
</gene>
<keyword evidence="1" id="KW-0472">Membrane</keyword>
<dbReference type="Pfam" id="PF01757">
    <property type="entry name" value="Acyl_transf_3"/>
    <property type="match status" value="1"/>
</dbReference>
<accession>A0A8J3STB1</accession>
<feature type="transmembrane region" description="Helical" evidence="1">
    <location>
        <begin position="289"/>
        <end position="310"/>
    </location>
</feature>
<feature type="domain" description="Acyltransferase 3" evidence="2">
    <location>
        <begin position="18"/>
        <end position="378"/>
    </location>
</feature>
<keyword evidence="1" id="KW-0812">Transmembrane</keyword>
<feature type="transmembrane region" description="Helical" evidence="1">
    <location>
        <begin position="331"/>
        <end position="355"/>
    </location>
</feature>
<dbReference type="InterPro" id="IPR050623">
    <property type="entry name" value="Glucan_succinyl_AcylTrfase"/>
</dbReference>
<organism evidence="3 4">
    <name type="scientific">Planobispora siamensis</name>
    <dbReference type="NCBI Taxonomy" id="936338"/>
    <lineage>
        <taxon>Bacteria</taxon>
        <taxon>Bacillati</taxon>
        <taxon>Actinomycetota</taxon>
        <taxon>Actinomycetes</taxon>
        <taxon>Streptosporangiales</taxon>
        <taxon>Streptosporangiaceae</taxon>
        <taxon>Planobispora</taxon>
    </lineage>
</organism>
<keyword evidence="4" id="KW-1185">Reference proteome</keyword>
<feature type="transmembrane region" description="Helical" evidence="1">
    <location>
        <begin position="255"/>
        <end position="277"/>
    </location>
</feature>
<proteinExistence type="predicted"/>
<dbReference type="PANTHER" id="PTHR36927">
    <property type="entry name" value="BLR4337 PROTEIN"/>
    <property type="match status" value="1"/>
</dbReference>
<feature type="transmembrane region" description="Helical" evidence="1">
    <location>
        <begin position="225"/>
        <end position="243"/>
    </location>
</feature>
<feature type="transmembrane region" description="Helical" evidence="1">
    <location>
        <begin position="361"/>
        <end position="383"/>
    </location>
</feature>
<protein>
    <recommendedName>
        <fullName evidence="2">Acyltransferase 3 domain-containing protein</fullName>
    </recommendedName>
</protein>
<reference evidence="3 4" key="1">
    <citation type="submission" date="2021-01" db="EMBL/GenBank/DDBJ databases">
        <title>Whole genome shotgun sequence of Planobispora siamensis NBRC 107568.</title>
        <authorList>
            <person name="Komaki H."/>
            <person name="Tamura T."/>
        </authorList>
    </citation>
    <scope>NUCLEOTIDE SEQUENCE [LARGE SCALE GENOMIC DNA]</scope>
    <source>
        <strain evidence="3 4">NBRC 107568</strain>
    </source>
</reference>
<dbReference type="Proteomes" id="UP000619788">
    <property type="component" value="Unassembled WGS sequence"/>
</dbReference>
<feature type="transmembrane region" description="Helical" evidence="1">
    <location>
        <begin position="201"/>
        <end position="219"/>
    </location>
</feature>
<keyword evidence="1" id="KW-1133">Transmembrane helix</keyword>
<feature type="transmembrane region" description="Helical" evidence="1">
    <location>
        <begin position="99"/>
        <end position="117"/>
    </location>
</feature>